<accession>A0A0A8Z0G7</accession>
<evidence type="ECO:0000313" key="2">
    <source>
        <dbReference type="EMBL" id="JAD32306.1"/>
    </source>
</evidence>
<reference evidence="2" key="2">
    <citation type="journal article" date="2015" name="Data Brief">
        <title>Shoot transcriptome of the giant reed, Arundo donax.</title>
        <authorList>
            <person name="Barrero R.A."/>
            <person name="Guerrero F.D."/>
            <person name="Moolhuijzen P."/>
            <person name="Goolsby J.A."/>
            <person name="Tidwell J."/>
            <person name="Bellgard S.E."/>
            <person name="Bellgard M.I."/>
        </authorList>
    </citation>
    <scope>NUCLEOTIDE SEQUENCE</scope>
    <source>
        <tissue evidence="2">Shoot tissue taken approximately 20 cm above the soil surface</tissue>
    </source>
</reference>
<dbReference type="EMBL" id="GBRH01265589">
    <property type="protein sequence ID" value="JAD32306.1"/>
    <property type="molecule type" value="Transcribed_RNA"/>
</dbReference>
<keyword evidence="1" id="KW-0732">Signal</keyword>
<dbReference type="AlphaFoldDB" id="A0A0A8Z0G7"/>
<sequence length="34" mass="3756">MLIVFIFVFDFFVFISDTSDAVIVTGNMPVSIGN</sequence>
<organism evidence="2">
    <name type="scientific">Arundo donax</name>
    <name type="common">Giant reed</name>
    <name type="synonym">Donax arundinaceus</name>
    <dbReference type="NCBI Taxonomy" id="35708"/>
    <lineage>
        <taxon>Eukaryota</taxon>
        <taxon>Viridiplantae</taxon>
        <taxon>Streptophyta</taxon>
        <taxon>Embryophyta</taxon>
        <taxon>Tracheophyta</taxon>
        <taxon>Spermatophyta</taxon>
        <taxon>Magnoliopsida</taxon>
        <taxon>Liliopsida</taxon>
        <taxon>Poales</taxon>
        <taxon>Poaceae</taxon>
        <taxon>PACMAD clade</taxon>
        <taxon>Arundinoideae</taxon>
        <taxon>Arundineae</taxon>
        <taxon>Arundo</taxon>
    </lineage>
</organism>
<feature type="signal peptide" evidence="1">
    <location>
        <begin position="1"/>
        <end position="21"/>
    </location>
</feature>
<protein>
    <submittedName>
        <fullName evidence="2">Uncharacterized protein</fullName>
    </submittedName>
</protein>
<proteinExistence type="predicted"/>
<feature type="chain" id="PRO_5002043512" evidence="1">
    <location>
        <begin position="22"/>
        <end position="34"/>
    </location>
</feature>
<reference evidence="2" key="1">
    <citation type="submission" date="2014-09" db="EMBL/GenBank/DDBJ databases">
        <authorList>
            <person name="Magalhaes I.L.F."/>
            <person name="Oliveira U."/>
            <person name="Santos F.R."/>
            <person name="Vidigal T.H.D.A."/>
            <person name="Brescovit A.D."/>
            <person name="Santos A.J."/>
        </authorList>
    </citation>
    <scope>NUCLEOTIDE SEQUENCE</scope>
    <source>
        <tissue evidence="2">Shoot tissue taken approximately 20 cm above the soil surface</tissue>
    </source>
</reference>
<name>A0A0A8Z0G7_ARUDO</name>
<evidence type="ECO:0000256" key="1">
    <source>
        <dbReference type="SAM" id="SignalP"/>
    </source>
</evidence>